<evidence type="ECO:0000313" key="1">
    <source>
        <dbReference type="EMBL" id="KAK8785355.1"/>
    </source>
</evidence>
<organism evidence="1 2">
    <name type="scientific">Amblyomma americanum</name>
    <name type="common">Lone star tick</name>
    <dbReference type="NCBI Taxonomy" id="6943"/>
    <lineage>
        <taxon>Eukaryota</taxon>
        <taxon>Metazoa</taxon>
        <taxon>Ecdysozoa</taxon>
        <taxon>Arthropoda</taxon>
        <taxon>Chelicerata</taxon>
        <taxon>Arachnida</taxon>
        <taxon>Acari</taxon>
        <taxon>Parasitiformes</taxon>
        <taxon>Ixodida</taxon>
        <taxon>Ixodoidea</taxon>
        <taxon>Ixodidae</taxon>
        <taxon>Amblyomminae</taxon>
        <taxon>Amblyomma</taxon>
    </lineage>
</organism>
<accession>A0AAQ4FF73</accession>
<name>A0AAQ4FF73_AMBAM</name>
<evidence type="ECO:0000313" key="2">
    <source>
        <dbReference type="Proteomes" id="UP001321473"/>
    </source>
</evidence>
<comment type="caution">
    <text evidence="1">The sequence shown here is derived from an EMBL/GenBank/DDBJ whole genome shotgun (WGS) entry which is preliminary data.</text>
</comment>
<dbReference type="AlphaFoldDB" id="A0AAQ4FF73"/>
<gene>
    <name evidence="1" type="ORF">V5799_008280</name>
</gene>
<evidence type="ECO:0008006" key="3">
    <source>
        <dbReference type="Google" id="ProtNLM"/>
    </source>
</evidence>
<proteinExistence type="predicted"/>
<protein>
    <recommendedName>
        <fullName evidence="3">DDE Tnp4 domain-containing protein</fullName>
    </recommendedName>
</protein>
<sequence length="165" mass="17918">MGTCHSSETVRFTYVDLYHYDGEGDSGIFWRSDLLKTLSEGLCGIPSPTTVGSAGVIAYVIVGDEAFPLKTSLMHPYARRGSVKYPVADDGGHPEPRTNRILRSDMKSSLISGEPSRGVKGFSPLARLPDFDLAWGVCPDYMHHFSGPCWPVSHGPGNTTEASQK</sequence>
<keyword evidence="2" id="KW-1185">Reference proteome</keyword>
<dbReference type="Proteomes" id="UP001321473">
    <property type="component" value="Unassembled WGS sequence"/>
</dbReference>
<dbReference type="EMBL" id="JARKHS020003642">
    <property type="protein sequence ID" value="KAK8785355.1"/>
    <property type="molecule type" value="Genomic_DNA"/>
</dbReference>
<reference evidence="1 2" key="1">
    <citation type="journal article" date="2023" name="Arcadia Sci">
        <title>De novo assembly of a long-read Amblyomma americanum tick genome.</title>
        <authorList>
            <person name="Chou S."/>
            <person name="Poskanzer K.E."/>
            <person name="Rollins M."/>
            <person name="Thuy-Boun P.S."/>
        </authorList>
    </citation>
    <scope>NUCLEOTIDE SEQUENCE [LARGE SCALE GENOMIC DNA]</scope>
    <source>
        <strain evidence="1">F_SG_1</strain>
        <tissue evidence="1">Salivary glands</tissue>
    </source>
</reference>